<evidence type="ECO:0000256" key="7">
    <source>
        <dbReference type="SAM" id="Coils"/>
    </source>
</evidence>
<evidence type="ECO:0000256" key="2">
    <source>
        <dbReference type="ARBA" id="ARBA00022741"/>
    </source>
</evidence>
<dbReference type="Pfam" id="PF00225">
    <property type="entry name" value="Kinesin"/>
    <property type="match status" value="1"/>
</dbReference>
<evidence type="ECO:0000313" key="10">
    <source>
        <dbReference type="EMBL" id="CAH3110880.1"/>
    </source>
</evidence>
<feature type="compositionally biased region" description="Low complexity" evidence="8">
    <location>
        <begin position="48"/>
        <end position="78"/>
    </location>
</feature>
<feature type="region of interest" description="Disordered" evidence="8">
    <location>
        <begin position="700"/>
        <end position="775"/>
    </location>
</feature>
<dbReference type="PROSITE" id="PS00411">
    <property type="entry name" value="KINESIN_MOTOR_1"/>
    <property type="match status" value="1"/>
</dbReference>
<keyword evidence="3 5" id="KW-0067">ATP-binding</keyword>
<accession>A0AAU9WBA0</accession>
<dbReference type="Gene3D" id="3.40.850.10">
    <property type="entry name" value="Kinesin motor domain"/>
    <property type="match status" value="1"/>
</dbReference>
<evidence type="ECO:0000256" key="1">
    <source>
        <dbReference type="ARBA" id="ARBA00004245"/>
    </source>
</evidence>
<evidence type="ECO:0000256" key="6">
    <source>
        <dbReference type="RuleBase" id="RU000394"/>
    </source>
</evidence>
<evidence type="ECO:0000313" key="11">
    <source>
        <dbReference type="Proteomes" id="UP001159428"/>
    </source>
</evidence>
<keyword evidence="6" id="KW-0493">Microtubule</keyword>
<comment type="similarity">
    <text evidence="5 6">Belongs to the TRAFAC class myosin-kinesin ATPase superfamily. Kinesin family.</text>
</comment>
<dbReference type="GO" id="GO:0007052">
    <property type="term" value="P:mitotic spindle organization"/>
    <property type="evidence" value="ECO:0007669"/>
    <property type="project" value="TreeGrafter"/>
</dbReference>
<dbReference type="InterPro" id="IPR001752">
    <property type="entry name" value="Kinesin_motor_dom"/>
</dbReference>
<dbReference type="AlphaFoldDB" id="A0AAU9WBA0"/>
<dbReference type="GO" id="GO:0003777">
    <property type="term" value="F:microtubule motor activity"/>
    <property type="evidence" value="ECO:0007669"/>
    <property type="project" value="InterPro"/>
</dbReference>
<dbReference type="GO" id="GO:0051231">
    <property type="term" value="P:spindle elongation"/>
    <property type="evidence" value="ECO:0007669"/>
    <property type="project" value="TreeGrafter"/>
</dbReference>
<dbReference type="FunFam" id="3.40.850.10:FF:000080">
    <property type="entry name" value="Kinesin-like protein"/>
    <property type="match status" value="1"/>
</dbReference>
<gene>
    <name evidence="10" type="ORF">PMEA_00003859</name>
</gene>
<feature type="binding site" evidence="5">
    <location>
        <begin position="170"/>
        <end position="177"/>
    </location>
    <ligand>
        <name>ATP</name>
        <dbReference type="ChEBI" id="CHEBI:30616"/>
    </ligand>
</feature>
<feature type="domain" description="Kinesin motor" evidence="9">
    <location>
        <begin position="87"/>
        <end position="432"/>
    </location>
</feature>
<dbReference type="CDD" id="cd00106">
    <property type="entry name" value="KISc"/>
    <property type="match status" value="1"/>
</dbReference>
<evidence type="ECO:0000259" key="9">
    <source>
        <dbReference type="PROSITE" id="PS50067"/>
    </source>
</evidence>
<name>A0AAU9WBA0_9CNID</name>
<dbReference type="GO" id="GO:0005874">
    <property type="term" value="C:microtubule"/>
    <property type="evidence" value="ECO:0007669"/>
    <property type="project" value="UniProtKB-KW"/>
</dbReference>
<protein>
    <recommendedName>
        <fullName evidence="6">Kinesin-like protein</fullName>
    </recommendedName>
</protein>
<comment type="caution">
    <text evidence="10">The sequence shown here is derived from an EMBL/GenBank/DDBJ whole genome shotgun (WGS) entry which is preliminary data.</text>
</comment>
<dbReference type="InterPro" id="IPR027417">
    <property type="entry name" value="P-loop_NTPase"/>
</dbReference>
<keyword evidence="2 5" id="KW-0547">Nucleotide-binding</keyword>
<evidence type="ECO:0000256" key="8">
    <source>
        <dbReference type="SAM" id="MobiDB-lite"/>
    </source>
</evidence>
<dbReference type="GO" id="GO:0008017">
    <property type="term" value="F:microtubule binding"/>
    <property type="evidence" value="ECO:0007669"/>
    <property type="project" value="InterPro"/>
</dbReference>
<dbReference type="GO" id="GO:0005875">
    <property type="term" value="C:microtubule associated complex"/>
    <property type="evidence" value="ECO:0007669"/>
    <property type="project" value="TreeGrafter"/>
</dbReference>
<feature type="compositionally biased region" description="Basic and acidic residues" evidence="8">
    <location>
        <begin position="753"/>
        <end position="766"/>
    </location>
</feature>
<comment type="subcellular location">
    <subcellularLocation>
        <location evidence="1">Cytoplasm</location>
        <location evidence="1">Cytoskeleton</location>
    </subcellularLocation>
</comment>
<dbReference type="PANTHER" id="PTHR47969">
    <property type="entry name" value="CHROMOSOME-ASSOCIATED KINESIN KIF4A-RELATED"/>
    <property type="match status" value="1"/>
</dbReference>
<keyword evidence="11" id="KW-1185">Reference proteome</keyword>
<reference evidence="10 11" key="1">
    <citation type="submission" date="2022-05" db="EMBL/GenBank/DDBJ databases">
        <authorList>
            <consortium name="Genoscope - CEA"/>
            <person name="William W."/>
        </authorList>
    </citation>
    <scope>NUCLEOTIDE SEQUENCE [LARGE SCALE GENOMIC DNA]</scope>
</reference>
<feature type="compositionally biased region" description="Polar residues" evidence="8">
    <location>
        <begin position="38"/>
        <end position="47"/>
    </location>
</feature>
<dbReference type="GO" id="GO:0007018">
    <property type="term" value="P:microtubule-based movement"/>
    <property type="evidence" value="ECO:0007669"/>
    <property type="project" value="InterPro"/>
</dbReference>
<feature type="compositionally biased region" description="Polar residues" evidence="8">
    <location>
        <begin position="712"/>
        <end position="737"/>
    </location>
</feature>
<dbReference type="GO" id="GO:0005524">
    <property type="term" value="F:ATP binding"/>
    <property type="evidence" value="ECO:0007669"/>
    <property type="project" value="UniProtKB-UniRule"/>
</dbReference>
<dbReference type="PROSITE" id="PS50067">
    <property type="entry name" value="KINESIN_MOTOR_2"/>
    <property type="match status" value="1"/>
</dbReference>
<dbReference type="EMBL" id="CALNXJ010000012">
    <property type="protein sequence ID" value="CAH3110880.1"/>
    <property type="molecule type" value="Genomic_DNA"/>
</dbReference>
<dbReference type="PANTHER" id="PTHR47969:SF33">
    <property type="entry name" value="KINESIN-LIKE PROTEIN"/>
    <property type="match status" value="1"/>
</dbReference>
<dbReference type="SMART" id="SM00129">
    <property type="entry name" value="KISc"/>
    <property type="match status" value="1"/>
</dbReference>
<evidence type="ECO:0000256" key="5">
    <source>
        <dbReference type="PROSITE-ProRule" id="PRU00283"/>
    </source>
</evidence>
<evidence type="ECO:0000256" key="3">
    <source>
        <dbReference type="ARBA" id="ARBA00022840"/>
    </source>
</evidence>
<keyword evidence="5 6" id="KW-0505">Motor protein</keyword>
<dbReference type="Proteomes" id="UP001159428">
    <property type="component" value="Unassembled WGS sequence"/>
</dbReference>
<feature type="region of interest" description="Disordered" evidence="8">
    <location>
        <begin position="1"/>
        <end position="80"/>
    </location>
</feature>
<organism evidence="10 11">
    <name type="scientific">Pocillopora meandrina</name>
    <dbReference type="NCBI Taxonomy" id="46732"/>
    <lineage>
        <taxon>Eukaryota</taxon>
        <taxon>Metazoa</taxon>
        <taxon>Cnidaria</taxon>
        <taxon>Anthozoa</taxon>
        <taxon>Hexacorallia</taxon>
        <taxon>Scleractinia</taxon>
        <taxon>Astrocoeniina</taxon>
        <taxon>Pocilloporidae</taxon>
        <taxon>Pocillopora</taxon>
    </lineage>
</organism>
<dbReference type="InterPro" id="IPR019821">
    <property type="entry name" value="Kinesin_motor_CS"/>
</dbReference>
<dbReference type="InterPro" id="IPR036961">
    <property type="entry name" value="Kinesin_motor_dom_sf"/>
</dbReference>
<feature type="region of interest" description="Disordered" evidence="8">
    <location>
        <begin position="640"/>
        <end position="684"/>
    </location>
</feature>
<feature type="coiled-coil region" evidence="7">
    <location>
        <begin position="535"/>
        <end position="583"/>
    </location>
</feature>
<dbReference type="InterPro" id="IPR027640">
    <property type="entry name" value="Kinesin-like_fam"/>
</dbReference>
<feature type="compositionally biased region" description="Polar residues" evidence="8">
    <location>
        <begin position="471"/>
        <end position="497"/>
    </location>
</feature>
<evidence type="ECO:0000256" key="4">
    <source>
        <dbReference type="ARBA" id="ARBA00023212"/>
    </source>
</evidence>
<proteinExistence type="inferred from homology"/>
<keyword evidence="7" id="KW-0175">Coiled coil</keyword>
<keyword evidence="4" id="KW-0963">Cytoplasm</keyword>
<feature type="region of interest" description="Disordered" evidence="8">
    <location>
        <begin position="471"/>
        <end position="514"/>
    </location>
</feature>
<feature type="compositionally biased region" description="Basic and acidic residues" evidence="8">
    <location>
        <begin position="502"/>
        <end position="514"/>
    </location>
</feature>
<dbReference type="SUPFAM" id="SSF52540">
    <property type="entry name" value="P-loop containing nucleoside triphosphate hydrolases"/>
    <property type="match status" value="1"/>
</dbReference>
<feature type="compositionally biased region" description="Basic and acidic residues" evidence="8">
    <location>
        <begin position="1"/>
        <end position="20"/>
    </location>
</feature>
<keyword evidence="4" id="KW-0206">Cytoskeleton</keyword>
<dbReference type="PRINTS" id="PR00380">
    <property type="entry name" value="KINESINHEAVY"/>
</dbReference>
<sequence length="855" mass="95364">MAKSHEMEQLNSDDYRRNRGELNPNSVEDRSPPFYDSDSPSGTPSVNSAASQSTSARLSRSSTLGSGLSTRSATTTGSDGEIEALDNVRVVARARPLNLTERERGDKNVLKLPGDGAVWIDNSFGQIKPFTFNAAFGEGTSQQDMFEGCGIKHLVEMSVQGYSCTAFAYGQTGSGKTYTITGPLNQEDTAHMDSFIPDPDMQGLIERSFQYLFELMDSSADVEYTLKASYLEVYNEKVQDLLNPSSARDSLPVRWARDRGFYVENLFFVECDTVDDLSAVLEEGLRNRHVGSHLMNDHSSRSHTMLTVYIDIESKDPEDESGYPVIKHGKLSLVDLAGSERVKETKSVGSTFTESQNINKSLLTLGNCISALSDQRKKSGHIPYRDSKLTKLLADSLGGDGITLMIACISPSSYVVQDTLNTLRYAHRAKRIKNKPVVHMDPKEKLILSLKREIKLLRTENAYFRQQLGIPSSDSQTSLTSYESKTTIVTEDGSTPKLNDPSLKDEGKLKPGEDSQRLTTAFMAAGANSGLYDMLQEYMLENENLRTRNVELVQSREEVSRQQMVLSRENDRLSKKLEELERVIVSSPMSLRTLSGVESLRGVERTSSLPEERFMSTIPVHSAGAHPSQFASELQPGHFERRNSLPTQSKDRRRSASDLPPNFGPTRFPPIQDGPYPNYVGQGGWRQVPEAQAMPQEVIPVSNRVQHRAPQARTTSDPPSKQKFTASTKKRSVSTSERPQKAGNSYARMFAVQKEKKAKEAKENEGKNPQSNDANQKTAAMENRNPQILVDGMNYNSQPNGGGPVENDMQLGYNPALAEHRQLAERTRQELQQLDSQIEYHRFMTQNRYNNNPPR</sequence>